<sequence length="113" mass="13216">MDIMDDCSKLRKELEDLRRLFTITASLMLVFFLIVVIISAVLNFKHNKKVKLILFAIGTKLDTLAYTTNSLKDDLTLLCRRRMRDLRELQDRRLIAESRPLSNQNQPMVVHVL</sequence>
<evidence type="ECO:0000313" key="3">
    <source>
        <dbReference type="EMBL" id="ABG42981.1"/>
    </source>
</evidence>
<accession>A3QMW9</accession>
<dbReference type="RefSeq" id="YP_001096189.1">
    <property type="nucleotide sequence ID" value="NC_009127.1"/>
</dbReference>
<keyword evidence="1" id="KW-0472">Membrane</keyword>
<dbReference type="Proteomes" id="UP000169752">
    <property type="component" value="Segment"/>
</dbReference>
<evidence type="ECO:0000313" key="2">
    <source>
        <dbReference type="EMBL" id="ABC55089.1"/>
    </source>
</evidence>
<dbReference type="GeneID" id="11266484"/>
<reference evidence="3" key="2">
    <citation type="submission" date="2007-03" db="EMBL/GenBank/DDBJ databases">
        <title>Comparative genomics of carp herpesviruses.</title>
        <authorList>
            <person name="Davison A.J."/>
            <person name="Kurobe T."/>
            <person name="Gatherer D."/>
            <person name="Cunningham C."/>
            <person name="Waltzek T.B."/>
            <person name="Korf I."/>
            <person name="Fukuda H."/>
            <person name="Hedrick R.P."/>
        </authorList>
    </citation>
    <scope>NUCLEOTIDE SEQUENCE</scope>
    <source>
        <strain evidence="3">KHV-U</strain>
    </source>
</reference>
<evidence type="ECO:0000313" key="6">
    <source>
        <dbReference type="Proteomes" id="UP000156776"/>
    </source>
</evidence>
<evidence type="ECO:0000256" key="1">
    <source>
        <dbReference type="SAM" id="Phobius"/>
    </source>
</evidence>
<dbReference type="Proteomes" id="UP000156776">
    <property type="component" value="Segment"/>
</dbReference>
<gene>
    <name evidence="3" type="ORF">CyHV3_ORF154</name>
    <name evidence="4" type="ORF">KHVJ164</name>
</gene>
<dbReference type="EMBL" id="AP008984">
    <property type="protein sequence ID" value="BAF48968.1"/>
    <property type="molecule type" value="Genomic_DNA"/>
</dbReference>
<organism evidence="2 5">
    <name type="scientific">Cyprinid herpesvirus 3</name>
    <name type="common">CyHV-3</name>
    <dbReference type="NCBI Taxonomy" id="180230"/>
    <lineage>
        <taxon>Viruses</taxon>
        <taxon>Duplodnaviria</taxon>
        <taxon>Heunggongvirae</taxon>
        <taxon>Peploviricota</taxon>
        <taxon>Herviviricetes</taxon>
        <taxon>Herpesvirales</taxon>
        <taxon>Alloherpesviridae</taxon>
        <taxon>Cyvirus</taxon>
        <taxon>Cyvirus cyprinidallo3</taxon>
    </lineage>
</organism>
<keyword evidence="1" id="KW-1133">Transmembrane helix</keyword>
<protein>
    <submittedName>
        <fullName evidence="3">Protein ORF154</fullName>
    </submittedName>
</protein>
<name>A3QMW9_CYHV3</name>
<dbReference type="EMBL" id="DQ177346">
    <property type="protein sequence ID" value="ABC55089.1"/>
    <property type="molecule type" value="Genomic_DNA"/>
</dbReference>
<dbReference type="EMBL" id="DQ657948">
    <property type="protein sequence ID" value="ABG42981.1"/>
    <property type="molecule type" value="Genomic_DNA"/>
</dbReference>
<dbReference type="Proteomes" id="UP000106924">
    <property type="component" value="Segment"/>
</dbReference>
<dbReference type="KEGG" id="vg:11266484"/>
<reference evidence="5 6" key="1">
    <citation type="journal article" date="2007" name="J. Virol.">
        <title>Genome sequences of three koi herpesvirus isolates representing the expanding distribution of an emerging disease threatening koi and common carp worldwide.</title>
        <authorList>
            <person name="Aoki T."/>
            <person name="Hirono I."/>
            <person name="Kurokawa K."/>
            <person name="Fukuda H."/>
            <person name="Nahary R."/>
            <person name="Eldar A."/>
            <person name="Davison A.J."/>
            <person name="Waltzek T.B."/>
            <person name="Bercovier H."/>
            <person name="Hedrick R.P."/>
        </authorList>
    </citation>
    <scope>NUCLEOTIDE SEQUENCE [LARGE SCALE GENOMIC DNA]</scope>
    <source>
        <strain evidence="2">KHV-I</strain>
        <strain evidence="3 6">KHV-U</strain>
        <strain evidence="4">TUMST1</strain>
    </source>
</reference>
<feature type="transmembrane region" description="Helical" evidence="1">
    <location>
        <begin position="20"/>
        <end position="44"/>
    </location>
</feature>
<keyword evidence="6" id="KW-1185">Reference proteome</keyword>
<proteinExistence type="predicted"/>
<evidence type="ECO:0000313" key="4">
    <source>
        <dbReference type="EMBL" id="BAF48968.1"/>
    </source>
</evidence>
<evidence type="ECO:0000313" key="5">
    <source>
        <dbReference type="Proteomes" id="UP000106924"/>
    </source>
</evidence>
<keyword evidence="1" id="KW-0812">Transmembrane</keyword>